<proteinExistence type="inferred from homology"/>
<evidence type="ECO:0000256" key="5">
    <source>
        <dbReference type="ARBA" id="ARBA00022741"/>
    </source>
</evidence>
<dbReference type="EMBL" id="MN740625">
    <property type="protein sequence ID" value="QHS78940.1"/>
    <property type="molecule type" value="Genomic_DNA"/>
</dbReference>
<evidence type="ECO:0000313" key="8">
    <source>
        <dbReference type="EMBL" id="QHS78940.1"/>
    </source>
</evidence>
<keyword evidence="4" id="KW-0808">Transferase</keyword>
<dbReference type="EC" id="2.7.1.21" evidence="2"/>
<evidence type="ECO:0000256" key="6">
    <source>
        <dbReference type="ARBA" id="ARBA00022777"/>
    </source>
</evidence>
<keyword evidence="7" id="KW-0067">ATP-binding</keyword>
<evidence type="ECO:0000256" key="2">
    <source>
        <dbReference type="ARBA" id="ARBA00012118"/>
    </source>
</evidence>
<keyword evidence="3" id="KW-0237">DNA synthesis</keyword>
<keyword evidence="6" id="KW-0418">Kinase</keyword>
<dbReference type="GO" id="GO:0046104">
    <property type="term" value="P:thymidine metabolic process"/>
    <property type="evidence" value="ECO:0007669"/>
    <property type="project" value="TreeGrafter"/>
</dbReference>
<evidence type="ECO:0000256" key="4">
    <source>
        <dbReference type="ARBA" id="ARBA00022679"/>
    </source>
</evidence>
<evidence type="ECO:0000256" key="7">
    <source>
        <dbReference type="ARBA" id="ARBA00022840"/>
    </source>
</evidence>
<dbReference type="GO" id="GO:0005524">
    <property type="term" value="F:ATP binding"/>
    <property type="evidence" value="ECO:0007669"/>
    <property type="project" value="UniProtKB-KW"/>
</dbReference>
<evidence type="ECO:0000256" key="1">
    <source>
        <dbReference type="ARBA" id="ARBA00007587"/>
    </source>
</evidence>
<dbReference type="Gene3D" id="3.40.50.300">
    <property type="entry name" value="P-loop containing nucleotide triphosphate hydrolases"/>
    <property type="match status" value="1"/>
</dbReference>
<dbReference type="Gene3D" id="3.30.60.20">
    <property type="match status" value="1"/>
</dbReference>
<dbReference type="SUPFAM" id="SSF52540">
    <property type="entry name" value="P-loop containing nucleoside triphosphate hydrolases"/>
    <property type="match status" value="1"/>
</dbReference>
<sequence>MITLTLGCMYAGKTSALVKNIPERDYIVLDYARCVSPYVSTLSTHDNIQVSCTKTQSLLSVDMSTYHTILINEAQFFDDLIPFVEQMKSKHIHLYGLDGDFKQERFGDILSLIPICDSYVKLYATCKCGELAPFSKRLSNNQEQFSIDDLYRPSCRQCLTSDE</sequence>
<comment type="similarity">
    <text evidence="1">Belongs to the thymidine kinase family.</text>
</comment>
<dbReference type="PANTHER" id="PTHR11441">
    <property type="entry name" value="THYMIDINE KINASE"/>
    <property type="match status" value="1"/>
</dbReference>
<reference evidence="8" key="1">
    <citation type="journal article" date="2020" name="Nature">
        <title>Giant virus diversity and host interactions through global metagenomics.</title>
        <authorList>
            <person name="Schulz F."/>
            <person name="Roux S."/>
            <person name="Paez-Espino D."/>
            <person name="Jungbluth S."/>
            <person name="Walsh D.A."/>
            <person name="Denef V.J."/>
            <person name="McMahon K.D."/>
            <person name="Konstantinidis K.T."/>
            <person name="Eloe-Fadrosh E.A."/>
            <person name="Kyrpides N.C."/>
            <person name="Woyke T."/>
        </authorList>
    </citation>
    <scope>NUCLEOTIDE SEQUENCE</scope>
    <source>
        <strain evidence="8">GVMAG-S-1035118-87</strain>
    </source>
</reference>
<dbReference type="AlphaFoldDB" id="A0A6C0AHK8"/>
<dbReference type="PANTHER" id="PTHR11441:SF0">
    <property type="entry name" value="THYMIDINE KINASE, CYTOSOLIC"/>
    <property type="match status" value="1"/>
</dbReference>
<name>A0A6C0AHK8_9ZZZZ</name>
<keyword evidence="5" id="KW-0547">Nucleotide-binding</keyword>
<dbReference type="PIRSF" id="PIRSF035805">
    <property type="entry name" value="TK_cell"/>
    <property type="match status" value="1"/>
</dbReference>
<dbReference type="InterPro" id="IPR027417">
    <property type="entry name" value="P-loop_NTPase"/>
</dbReference>
<dbReference type="GO" id="GO:0071897">
    <property type="term" value="P:DNA biosynthetic process"/>
    <property type="evidence" value="ECO:0007669"/>
    <property type="project" value="UniProtKB-KW"/>
</dbReference>
<dbReference type="GO" id="GO:0004797">
    <property type="term" value="F:thymidine kinase activity"/>
    <property type="evidence" value="ECO:0007669"/>
    <property type="project" value="UniProtKB-EC"/>
</dbReference>
<dbReference type="Pfam" id="PF00265">
    <property type="entry name" value="TK"/>
    <property type="match status" value="1"/>
</dbReference>
<protein>
    <recommendedName>
        <fullName evidence="2">thymidine kinase</fullName>
        <ecNumber evidence="2">2.7.1.21</ecNumber>
    </recommendedName>
</protein>
<evidence type="ECO:0000256" key="3">
    <source>
        <dbReference type="ARBA" id="ARBA00022634"/>
    </source>
</evidence>
<accession>A0A6C0AHK8</accession>
<dbReference type="InterPro" id="IPR001267">
    <property type="entry name" value="Thymidine_kinase"/>
</dbReference>
<organism evidence="8">
    <name type="scientific">viral metagenome</name>
    <dbReference type="NCBI Taxonomy" id="1070528"/>
    <lineage>
        <taxon>unclassified sequences</taxon>
        <taxon>metagenomes</taxon>
        <taxon>organismal metagenomes</taxon>
    </lineage>
</organism>